<keyword evidence="1" id="KW-0812">Transmembrane</keyword>
<organism evidence="2 3">
    <name type="scientific">Parachitinimonas caeni</name>
    <dbReference type="NCBI Taxonomy" id="3031301"/>
    <lineage>
        <taxon>Bacteria</taxon>
        <taxon>Pseudomonadati</taxon>
        <taxon>Pseudomonadota</taxon>
        <taxon>Betaproteobacteria</taxon>
        <taxon>Neisseriales</taxon>
        <taxon>Chitinibacteraceae</taxon>
        <taxon>Parachitinimonas</taxon>
    </lineage>
</organism>
<keyword evidence="3" id="KW-1185">Reference proteome</keyword>
<dbReference type="Proteomes" id="UP001172778">
    <property type="component" value="Unassembled WGS sequence"/>
</dbReference>
<feature type="transmembrane region" description="Helical" evidence="1">
    <location>
        <begin position="80"/>
        <end position="98"/>
    </location>
</feature>
<gene>
    <name evidence="2" type="ORF">PZA18_15550</name>
</gene>
<sequence>MPSPPTSSASAQTAQAAAFELYERRLSAIEAALADAAIQRESQQKTLSELTEVLHDLRDLMAAWETTRGAFHVLRALGNAARWLVTVGAAAFALWLWFKNSLH</sequence>
<protein>
    <recommendedName>
        <fullName evidence="4">Transmembrane protein</fullName>
    </recommendedName>
</protein>
<keyword evidence="1" id="KW-0472">Membrane</keyword>
<evidence type="ECO:0008006" key="4">
    <source>
        <dbReference type="Google" id="ProtNLM"/>
    </source>
</evidence>
<reference evidence="2" key="1">
    <citation type="submission" date="2023-03" db="EMBL/GenBank/DDBJ databases">
        <title>Chitinimonas shenzhenensis gen. nov., sp. nov., a novel member of family Burkholderiaceae isolated from activated sludge collected in Shen Zhen, China.</title>
        <authorList>
            <person name="Wang X."/>
        </authorList>
    </citation>
    <scope>NUCLEOTIDE SEQUENCE</scope>
    <source>
        <strain evidence="2">DQS-5</strain>
    </source>
</reference>
<dbReference type="RefSeq" id="WP_284101779.1">
    <property type="nucleotide sequence ID" value="NZ_JARRAF010000019.1"/>
</dbReference>
<accession>A0ABT7E068</accession>
<dbReference type="EMBL" id="JARRAF010000019">
    <property type="protein sequence ID" value="MDK2125469.1"/>
    <property type="molecule type" value="Genomic_DNA"/>
</dbReference>
<comment type="caution">
    <text evidence="2">The sequence shown here is derived from an EMBL/GenBank/DDBJ whole genome shotgun (WGS) entry which is preliminary data.</text>
</comment>
<evidence type="ECO:0000256" key="1">
    <source>
        <dbReference type="SAM" id="Phobius"/>
    </source>
</evidence>
<evidence type="ECO:0000313" key="3">
    <source>
        <dbReference type="Proteomes" id="UP001172778"/>
    </source>
</evidence>
<name>A0ABT7E068_9NEIS</name>
<proteinExistence type="predicted"/>
<keyword evidence="1" id="KW-1133">Transmembrane helix</keyword>
<evidence type="ECO:0000313" key="2">
    <source>
        <dbReference type="EMBL" id="MDK2125469.1"/>
    </source>
</evidence>